<organism evidence="12 13">
    <name type="scientific">Dentipellis fragilis</name>
    <dbReference type="NCBI Taxonomy" id="205917"/>
    <lineage>
        <taxon>Eukaryota</taxon>
        <taxon>Fungi</taxon>
        <taxon>Dikarya</taxon>
        <taxon>Basidiomycota</taxon>
        <taxon>Agaricomycotina</taxon>
        <taxon>Agaricomycetes</taxon>
        <taxon>Russulales</taxon>
        <taxon>Hericiaceae</taxon>
        <taxon>Dentipellis</taxon>
    </lineage>
</organism>
<evidence type="ECO:0000256" key="6">
    <source>
        <dbReference type="ARBA" id="ARBA00023002"/>
    </source>
</evidence>
<evidence type="ECO:0000256" key="5">
    <source>
        <dbReference type="ARBA" id="ARBA00022723"/>
    </source>
</evidence>
<keyword evidence="5" id="KW-0479">Metal-binding</keyword>
<dbReference type="Gene3D" id="3.30.420.40">
    <property type="match status" value="2"/>
</dbReference>
<dbReference type="InterPro" id="IPR020902">
    <property type="entry name" value="Actin/actin-like_CS"/>
</dbReference>
<keyword evidence="4" id="KW-0349">Heme</keyword>
<dbReference type="GO" id="GO:0020037">
    <property type="term" value="F:heme binding"/>
    <property type="evidence" value="ECO:0007669"/>
    <property type="project" value="InterPro"/>
</dbReference>
<sequence length="1621" mass="182376">MEDEVAALVIDNGSGMCKAGFAGDDAPRAVFPSIVGRPRHQGVMVGMGQKDSYVGDEAQSKRGILTLKYPIEHGIVTNWDDMEKIWHHTFYNELRVAPEEHPVLLTEAPLNPKANREKMTQIMFETFNAPAFYVAIQAVLSLYASGRTTGIVLDSGDGVTHTVPIYEGFALPHAILRLDLAGRDLTDFLIKNLMERGYPFTTTAEREIVRDIKEKLCYVALDFEQELQTAAQSSALEKSYELPDGQVITIGNERFRAPEALFQPAFLGLEAAGIHETTYNSIFKCDLDIRRDLYGNVVLSGGTTMFPGIADRMQKELTSLSPSSMKVKIVAPPERKYSVWIGGSILASLSTFQNLWCSKQEYDESGPGIVHRSAYKPSCHSHVPLLMTWQSASKRIAVWRGSCGRGRRTEERKQRQKKKEANGIADAESRNETRSLLPFSSTRLSPPRARIWLAPVHARLWSAYEAALTFATLVSHAPPRHLVDRRVYVLTKIPLNYAIKFIAAISRRAHWQRPAVFSQHICNSTPQLRQCFVIFYPAYVLAAEATDICPALQTSTSSATPRGPDSSNLTRWIQIIRAYEHWRVETIHMYDCISGHWSWYDYDSRGLRSSSLLLDHLLAPCLPQTHEMTSSSAFVLSVAILVTAFIASSIRRRRALPAPPGPASIPILGNFFSLQGKQPWVTFANWSKALQSDLISVRSFGHLTIVINSKKVARELYERRSAKYSDRPASLIFKLTGWDFNAGLMPYSEKWRARRRLLHATLHQKVAQEYRPLQRAKAHELLCDTHSDPENFKFHVSRLSGIIAIAVAYGDIGDRRKSDEYICQAQEAVNTLSKTSWPRLVIVNDLPFLQHLPGWFPGCGFQGVAQQCRKLIADMQNVPWAIVERGMAENTATPSMASKMIENLEKNEVGPDSLQAAKDACAVTFAAGADTTVSAIMTATLGLLLHPETQHRAQQEIDRVVGRNRLPTYEDRSSLPYVEAVYREAFCWHPVLPLSVLRAAYEDDIYDGYFIFKGTPLAANVWAMTRDPVEYPEPDSFKPERFIRPGGTLNDDDMRYIFGFGRRFCSGQHLADATVWMAIASVLAVFRILPAKDEDEHEVPVKVEYTNGLIRSGPRGEMVSFITLALFAVLAAAFIISHIRRRRRALPLPPGPTPLPIFGNFFSLPTQQQWVTYSNWSKDLQRDLIAIWDFSQLTLVINSKKLAVELYERCLAKYSDRPSLAVLEMMGWDFSTALMPYSAKWRARRRLLHGTLHSKAALEYRPLQRTKVFELLNKLRSDPGNLVHHTSIFAGSVAMTVAYGDLRDERLSNEFIRQAREAVNLLSQTILPHAAIINALPFLRHLPGWLPGFGFQALARDCRKITGKMLNLPWDVAEQDMANNTASPSMASKMMEKLEKTDVGPDSVQAAKDACAVTFAAGVDTTVSAVLTAVLGLLLHPHVQDRAQQEIDRVVGRHRLPTYEDRDSLPYVEAIYREALRWHPVLPLSVVRAAFEDDVYDGYFIPKGTSLLANVWAMTRDPAQYPEPESFKPERFFRPDGTLNNDDMRYVFVFGRRFCSGRHLADAMVWMTIVSVLTIFCLVPAKDDDGNEVPVKVEYTSSVIRDREAELLLAQLRDKEAVEDL</sequence>
<evidence type="ECO:0000256" key="9">
    <source>
        <dbReference type="ARBA" id="ARBA00049360"/>
    </source>
</evidence>
<evidence type="ECO:0000256" key="10">
    <source>
        <dbReference type="RuleBase" id="RU000487"/>
    </source>
</evidence>
<dbReference type="PROSITE" id="PS00432">
    <property type="entry name" value="ACTINS_2"/>
    <property type="match status" value="1"/>
</dbReference>
<comment type="similarity">
    <text evidence="3">Belongs to the cytochrome P450 family.</text>
</comment>
<dbReference type="InterPro" id="IPR004001">
    <property type="entry name" value="Actin_CS"/>
</dbReference>
<dbReference type="InterPro" id="IPR050364">
    <property type="entry name" value="Cytochrome_P450_fung"/>
</dbReference>
<dbReference type="FunFam" id="3.30.420.40:FF:000404">
    <property type="entry name" value="Major actin"/>
    <property type="match status" value="1"/>
</dbReference>
<evidence type="ECO:0000256" key="1">
    <source>
        <dbReference type="ARBA" id="ARBA00001971"/>
    </source>
</evidence>
<evidence type="ECO:0000313" key="12">
    <source>
        <dbReference type="EMBL" id="TFY66047.1"/>
    </source>
</evidence>
<comment type="catalytic activity">
    <reaction evidence="9">
        <text>ATP + H2O = ADP + phosphate + H(+)</text>
        <dbReference type="Rhea" id="RHEA:13065"/>
        <dbReference type="ChEBI" id="CHEBI:15377"/>
        <dbReference type="ChEBI" id="CHEBI:15378"/>
        <dbReference type="ChEBI" id="CHEBI:30616"/>
        <dbReference type="ChEBI" id="CHEBI:43474"/>
        <dbReference type="ChEBI" id="CHEBI:456216"/>
    </reaction>
</comment>
<comment type="cofactor">
    <cofactor evidence="1">
        <name>heme</name>
        <dbReference type="ChEBI" id="CHEBI:30413"/>
    </cofactor>
</comment>
<gene>
    <name evidence="12" type="ORF">EVG20_g5046</name>
</gene>
<dbReference type="Gene3D" id="3.90.640.10">
    <property type="entry name" value="Actin, Chain A, domain 4"/>
    <property type="match status" value="1"/>
</dbReference>
<dbReference type="PROSITE" id="PS01132">
    <property type="entry name" value="ACTINS_ACT_LIKE"/>
    <property type="match status" value="1"/>
</dbReference>
<evidence type="ECO:0000256" key="2">
    <source>
        <dbReference type="ARBA" id="ARBA00003520"/>
    </source>
</evidence>
<proteinExistence type="inferred from homology"/>
<dbReference type="Pfam" id="PF00067">
    <property type="entry name" value="p450"/>
    <property type="match status" value="2"/>
</dbReference>
<accession>A0A4Y9YWE3</accession>
<dbReference type="CDD" id="cd11065">
    <property type="entry name" value="CYP64-like"/>
    <property type="match status" value="2"/>
</dbReference>
<keyword evidence="7" id="KW-0408">Iron</keyword>
<comment type="similarity">
    <text evidence="10">Belongs to the actin family.</text>
</comment>
<evidence type="ECO:0000256" key="4">
    <source>
        <dbReference type="ARBA" id="ARBA00022617"/>
    </source>
</evidence>
<dbReference type="PANTHER" id="PTHR46300">
    <property type="entry name" value="P450, PUTATIVE (EUROFUNG)-RELATED-RELATED"/>
    <property type="match status" value="1"/>
</dbReference>
<dbReference type="InterPro" id="IPR004000">
    <property type="entry name" value="Actin"/>
</dbReference>
<keyword evidence="6" id="KW-0560">Oxidoreductase</keyword>
<dbReference type="EMBL" id="SEOQ01000283">
    <property type="protein sequence ID" value="TFY66047.1"/>
    <property type="molecule type" value="Genomic_DNA"/>
</dbReference>
<protein>
    <recommendedName>
        <fullName evidence="14">Cytochrome P450</fullName>
    </recommendedName>
</protein>
<dbReference type="SUPFAM" id="SSF48264">
    <property type="entry name" value="Cytochrome P450"/>
    <property type="match status" value="2"/>
</dbReference>
<dbReference type="InterPro" id="IPR036396">
    <property type="entry name" value="Cyt_P450_sf"/>
</dbReference>
<dbReference type="OrthoDB" id="2789670at2759"/>
<reference evidence="12 13" key="1">
    <citation type="submission" date="2019-02" db="EMBL/GenBank/DDBJ databases">
        <title>Genome sequencing of the rare red list fungi Dentipellis fragilis.</title>
        <authorList>
            <person name="Buettner E."/>
            <person name="Kellner H."/>
        </authorList>
    </citation>
    <scope>NUCLEOTIDE SEQUENCE [LARGE SCALE GENOMIC DNA]</scope>
    <source>
        <strain evidence="12 13">DSM 105465</strain>
    </source>
</reference>
<evidence type="ECO:0000313" key="13">
    <source>
        <dbReference type="Proteomes" id="UP000298327"/>
    </source>
</evidence>
<evidence type="ECO:0000256" key="8">
    <source>
        <dbReference type="ARBA" id="ARBA00023033"/>
    </source>
</evidence>
<dbReference type="GO" id="GO:0016705">
    <property type="term" value="F:oxidoreductase activity, acting on paired donors, with incorporation or reduction of molecular oxygen"/>
    <property type="evidence" value="ECO:0007669"/>
    <property type="project" value="InterPro"/>
</dbReference>
<dbReference type="InterPro" id="IPR001128">
    <property type="entry name" value="Cyt_P450"/>
</dbReference>
<dbReference type="PRINTS" id="PR00190">
    <property type="entry name" value="ACTIN"/>
</dbReference>
<keyword evidence="8" id="KW-0503">Monooxygenase</keyword>
<dbReference type="CDD" id="cd10224">
    <property type="entry name" value="ASKHA_NBD_actin"/>
    <property type="match status" value="1"/>
</dbReference>
<dbReference type="Pfam" id="PF00022">
    <property type="entry name" value="Actin"/>
    <property type="match status" value="1"/>
</dbReference>
<evidence type="ECO:0008006" key="14">
    <source>
        <dbReference type="Google" id="ProtNLM"/>
    </source>
</evidence>
<comment type="function">
    <text evidence="2">Actins are highly conserved proteins that are involved in various types of cell motility and are ubiquitously expressed in all eukaryotic cells.</text>
</comment>
<dbReference type="PROSITE" id="PS00406">
    <property type="entry name" value="ACTINS_1"/>
    <property type="match status" value="1"/>
</dbReference>
<dbReference type="STRING" id="205917.A0A4Y9YWE3"/>
<dbReference type="InterPro" id="IPR043129">
    <property type="entry name" value="ATPase_NBD"/>
</dbReference>
<dbReference type="GO" id="GO:0005506">
    <property type="term" value="F:iron ion binding"/>
    <property type="evidence" value="ECO:0007669"/>
    <property type="project" value="InterPro"/>
</dbReference>
<dbReference type="FunFam" id="3.30.420.40:FF:000291">
    <property type="entry name" value="Actin, alpha skeletal muscle"/>
    <property type="match status" value="1"/>
</dbReference>
<dbReference type="PANTHER" id="PTHR46300:SF7">
    <property type="entry name" value="P450, PUTATIVE (EUROFUNG)-RELATED"/>
    <property type="match status" value="1"/>
</dbReference>
<feature type="region of interest" description="Disordered" evidence="11">
    <location>
        <begin position="404"/>
        <end position="429"/>
    </location>
</feature>
<name>A0A4Y9YWE3_9AGAM</name>
<comment type="caution">
    <text evidence="12">The sequence shown here is derived from an EMBL/GenBank/DDBJ whole genome shotgun (WGS) entry which is preliminary data.</text>
</comment>
<dbReference type="Gene3D" id="1.10.630.10">
    <property type="entry name" value="Cytochrome P450"/>
    <property type="match status" value="2"/>
</dbReference>
<dbReference type="GO" id="GO:0004497">
    <property type="term" value="F:monooxygenase activity"/>
    <property type="evidence" value="ECO:0007669"/>
    <property type="project" value="UniProtKB-KW"/>
</dbReference>
<dbReference type="SUPFAM" id="SSF53067">
    <property type="entry name" value="Actin-like ATPase domain"/>
    <property type="match status" value="2"/>
</dbReference>
<dbReference type="Proteomes" id="UP000298327">
    <property type="component" value="Unassembled WGS sequence"/>
</dbReference>
<dbReference type="FunFam" id="3.90.640.10:FF:000001">
    <property type="entry name" value="Actin, muscle"/>
    <property type="match status" value="1"/>
</dbReference>
<evidence type="ECO:0000256" key="7">
    <source>
        <dbReference type="ARBA" id="ARBA00023004"/>
    </source>
</evidence>
<keyword evidence="13" id="KW-1185">Reference proteome</keyword>
<dbReference type="SMART" id="SM00268">
    <property type="entry name" value="ACTIN"/>
    <property type="match status" value="1"/>
</dbReference>
<evidence type="ECO:0000256" key="3">
    <source>
        <dbReference type="ARBA" id="ARBA00010617"/>
    </source>
</evidence>
<evidence type="ECO:0000256" key="11">
    <source>
        <dbReference type="SAM" id="MobiDB-lite"/>
    </source>
</evidence>